<protein>
    <submittedName>
        <fullName evidence="2">Integrase</fullName>
    </submittedName>
</protein>
<dbReference type="AlphaFoldDB" id="A0A7W7GB30"/>
<accession>A0A7W7GB30</accession>
<dbReference type="Proteomes" id="UP000542210">
    <property type="component" value="Unassembled WGS sequence"/>
</dbReference>
<dbReference type="GO" id="GO:0003677">
    <property type="term" value="F:DNA binding"/>
    <property type="evidence" value="ECO:0007669"/>
    <property type="project" value="InterPro"/>
</dbReference>
<dbReference type="SUPFAM" id="SSF56349">
    <property type="entry name" value="DNA breaking-rejoining enzymes"/>
    <property type="match status" value="1"/>
</dbReference>
<feature type="compositionally biased region" description="Low complexity" evidence="1">
    <location>
        <begin position="284"/>
        <end position="296"/>
    </location>
</feature>
<evidence type="ECO:0000313" key="3">
    <source>
        <dbReference type="Proteomes" id="UP000542210"/>
    </source>
</evidence>
<name>A0A7W7GB30_9ACTN</name>
<comment type="caution">
    <text evidence="2">The sequence shown here is derived from an EMBL/GenBank/DDBJ whole genome shotgun (WGS) entry which is preliminary data.</text>
</comment>
<proteinExistence type="predicted"/>
<feature type="compositionally biased region" description="Low complexity" evidence="1">
    <location>
        <begin position="198"/>
        <end position="210"/>
    </location>
</feature>
<dbReference type="InterPro" id="IPR011010">
    <property type="entry name" value="DNA_brk_join_enz"/>
</dbReference>
<reference evidence="2 3" key="1">
    <citation type="submission" date="2020-08" db="EMBL/GenBank/DDBJ databases">
        <title>Sequencing the genomes of 1000 actinobacteria strains.</title>
        <authorList>
            <person name="Klenk H.-P."/>
        </authorList>
    </citation>
    <scope>NUCLEOTIDE SEQUENCE [LARGE SCALE GENOMIC DNA]</scope>
    <source>
        <strain evidence="2 3">DSM 45784</strain>
    </source>
</reference>
<feature type="region of interest" description="Disordered" evidence="1">
    <location>
        <begin position="180"/>
        <end position="296"/>
    </location>
</feature>
<evidence type="ECO:0000313" key="2">
    <source>
        <dbReference type="EMBL" id="MBB4703012.1"/>
    </source>
</evidence>
<feature type="compositionally biased region" description="Polar residues" evidence="1">
    <location>
        <begin position="213"/>
        <end position="224"/>
    </location>
</feature>
<feature type="compositionally biased region" description="Low complexity" evidence="1">
    <location>
        <begin position="228"/>
        <end position="245"/>
    </location>
</feature>
<organism evidence="2 3">
    <name type="scientific">Sphaerisporangium siamense</name>
    <dbReference type="NCBI Taxonomy" id="795645"/>
    <lineage>
        <taxon>Bacteria</taxon>
        <taxon>Bacillati</taxon>
        <taxon>Actinomycetota</taxon>
        <taxon>Actinomycetes</taxon>
        <taxon>Streptosporangiales</taxon>
        <taxon>Streptosporangiaceae</taxon>
        <taxon>Sphaerisporangium</taxon>
    </lineage>
</organism>
<dbReference type="EMBL" id="JACHND010000001">
    <property type="protein sequence ID" value="MBB4703012.1"/>
    <property type="molecule type" value="Genomic_DNA"/>
</dbReference>
<sequence>MTLAPVEYAVAVEHYLGTLRLAEASRRVYRIALATWAWSLVDRPPPEGRARRGAAPPIVPLALLDAPDAPHRLSAALAHRAAVADPRTIGRELSILRGAIAWWRTRGWITGDPLRGLRPPPGQASESMALTPEQVEAIFALPVPLREKVCWRLLYETAAPIERLLALNVDDLDLGRMRVRTPHESHRHGTAPRDRSRAATAAQTRRQAGTASGGRSQAGTSAPTGPQMGTASRTGARAGMAAGAGPQMDTAAGVDPQMGTAARTDPQMGTAAGTDPQTGTASRTGPQAGTAAGTGQEAGAISEIRWRPGTARLLSLLLVGRAGGPVFLTERRAPSGTAPRDRCPVTGRGRLSYRRAAELFTTATRDLDPEGHGWTLRHLRSAGPARP</sequence>
<dbReference type="RefSeq" id="WP_203958899.1">
    <property type="nucleotide sequence ID" value="NZ_BOOV01000005.1"/>
</dbReference>
<gene>
    <name evidence="2" type="ORF">BJ982_004556</name>
</gene>
<keyword evidence="3" id="KW-1185">Reference proteome</keyword>
<evidence type="ECO:0000256" key="1">
    <source>
        <dbReference type="SAM" id="MobiDB-lite"/>
    </source>
</evidence>